<protein>
    <submittedName>
        <fullName evidence="3">Uncharacterized protein</fullName>
    </submittedName>
</protein>
<feature type="compositionally biased region" description="Basic and acidic residues" evidence="1">
    <location>
        <begin position="31"/>
        <end position="59"/>
    </location>
</feature>
<dbReference type="AlphaFoldDB" id="A0A1H7RZB7"/>
<evidence type="ECO:0000313" key="4">
    <source>
        <dbReference type="Proteomes" id="UP000199214"/>
    </source>
</evidence>
<accession>A0A1H7RZB7</accession>
<keyword evidence="4" id="KW-1185">Reference proteome</keyword>
<evidence type="ECO:0000256" key="2">
    <source>
        <dbReference type="SAM" id="Phobius"/>
    </source>
</evidence>
<keyword evidence="2" id="KW-0472">Membrane</keyword>
<feature type="transmembrane region" description="Helical" evidence="2">
    <location>
        <begin position="6"/>
        <end position="25"/>
    </location>
</feature>
<sequence>MFGDSLMAIVVILGFVVLGGAILFAKTRNKQTPEEIRRTEEATRRNYHEQSAEDRARTP</sequence>
<organism evidence="3 4">
    <name type="scientific">Sphingomonas palmae</name>
    <dbReference type="NCBI Taxonomy" id="1855283"/>
    <lineage>
        <taxon>Bacteria</taxon>
        <taxon>Pseudomonadati</taxon>
        <taxon>Pseudomonadota</taxon>
        <taxon>Alphaproteobacteria</taxon>
        <taxon>Sphingomonadales</taxon>
        <taxon>Sphingomonadaceae</taxon>
        <taxon>Sphingomonas</taxon>
    </lineage>
</organism>
<dbReference type="EMBL" id="FNZZ01000004">
    <property type="protein sequence ID" value="SEL65379.1"/>
    <property type="molecule type" value="Genomic_DNA"/>
</dbReference>
<keyword evidence="2" id="KW-1133">Transmembrane helix</keyword>
<evidence type="ECO:0000256" key="1">
    <source>
        <dbReference type="SAM" id="MobiDB-lite"/>
    </source>
</evidence>
<dbReference type="Proteomes" id="UP000199214">
    <property type="component" value="Unassembled WGS sequence"/>
</dbReference>
<dbReference type="RefSeq" id="WP_093006553.1">
    <property type="nucleotide sequence ID" value="NZ_FNZZ01000004.1"/>
</dbReference>
<name>A0A1H7RZB7_9SPHN</name>
<gene>
    <name evidence="3" type="ORF">SAMN05216382_2394</name>
</gene>
<feature type="region of interest" description="Disordered" evidence="1">
    <location>
        <begin position="29"/>
        <end position="59"/>
    </location>
</feature>
<keyword evidence="2" id="KW-0812">Transmembrane</keyword>
<dbReference type="STRING" id="1855283.SAMN05216382_2394"/>
<reference evidence="4" key="1">
    <citation type="submission" date="2016-10" db="EMBL/GenBank/DDBJ databases">
        <authorList>
            <person name="Varghese N."/>
            <person name="Submissions S."/>
        </authorList>
    </citation>
    <scope>NUCLEOTIDE SEQUENCE [LARGE SCALE GENOMIC DNA]</scope>
    <source>
        <strain evidence="4">JS21-1</strain>
    </source>
</reference>
<proteinExistence type="predicted"/>
<evidence type="ECO:0000313" key="3">
    <source>
        <dbReference type="EMBL" id="SEL65379.1"/>
    </source>
</evidence>